<accession>A0A0F9TIA6</accession>
<protein>
    <submittedName>
        <fullName evidence="1">Uncharacterized protein</fullName>
    </submittedName>
</protein>
<sequence>MSNLYNDLVNTTWGRKKLTTTKKEQESRKQEIRDLHSTICSMEERLSELELKLSRQTAVYTPYDPFDSLFCPRKPTPKTVYAPEAIKLVAKHLGMRFDYHASRNTLEPIPPPKEDNDET</sequence>
<comment type="caution">
    <text evidence="1">The sequence shown here is derived from an EMBL/GenBank/DDBJ whole genome shotgun (WGS) entry which is preliminary data.</text>
</comment>
<dbReference type="EMBL" id="LAZR01000254">
    <property type="protein sequence ID" value="KKN78969.1"/>
    <property type="molecule type" value="Genomic_DNA"/>
</dbReference>
<dbReference type="AlphaFoldDB" id="A0A0F9TIA6"/>
<gene>
    <name evidence="1" type="ORF">LCGC14_0344450</name>
</gene>
<evidence type="ECO:0000313" key="1">
    <source>
        <dbReference type="EMBL" id="KKN78969.1"/>
    </source>
</evidence>
<name>A0A0F9TIA6_9ZZZZ</name>
<proteinExistence type="predicted"/>
<reference evidence="1" key="1">
    <citation type="journal article" date="2015" name="Nature">
        <title>Complex archaea that bridge the gap between prokaryotes and eukaryotes.</title>
        <authorList>
            <person name="Spang A."/>
            <person name="Saw J.H."/>
            <person name="Jorgensen S.L."/>
            <person name="Zaremba-Niedzwiedzka K."/>
            <person name="Martijn J."/>
            <person name="Lind A.E."/>
            <person name="van Eijk R."/>
            <person name="Schleper C."/>
            <person name="Guy L."/>
            <person name="Ettema T.J."/>
        </authorList>
    </citation>
    <scope>NUCLEOTIDE SEQUENCE</scope>
</reference>
<organism evidence="1">
    <name type="scientific">marine sediment metagenome</name>
    <dbReference type="NCBI Taxonomy" id="412755"/>
    <lineage>
        <taxon>unclassified sequences</taxon>
        <taxon>metagenomes</taxon>
        <taxon>ecological metagenomes</taxon>
    </lineage>
</organism>